<feature type="region of interest" description="Disordered" evidence="5">
    <location>
        <begin position="1151"/>
        <end position="1179"/>
    </location>
</feature>
<dbReference type="Gene3D" id="3.80.10.10">
    <property type="entry name" value="Ribonuclease Inhibitor"/>
    <property type="match status" value="7"/>
</dbReference>
<dbReference type="InterPro" id="IPR003591">
    <property type="entry name" value="Leu-rich_rpt_typical-subtyp"/>
</dbReference>
<evidence type="ECO:0000256" key="6">
    <source>
        <dbReference type="SAM" id="SignalP"/>
    </source>
</evidence>
<evidence type="ECO:0000259" key="7">
    <source>
        <dbReference type="SMART" id="SM00082"/>
    </source>
</evidence>
<dbReference type="FunFam" id="3.80.10.10:FF:000770">
    <property type="entry name" value="Uncharacterized protein"/>
    <property type="match status" value="1"/>
</dbReference>
<keyword evidence="9" id="KW-1185">Reference proteome</keyword>
<feature type="region of interest" description="Disordered" evidence="5">
    <location>
        <begin position="1271"/>
        <end position="1298"/>
    </location>
</feature>
<keyword evidence="2 6" id="KW-0732">Signal</keyword>
<dbReference type="OrthoDB" id="8195690at2759"/>
<protein>
    <submittedName>
        <fullName evidence="8">Insulin growth factor-binding protein complex acid labile subunit</fullName>
    </submittedName>
</protein>
<dbReference type="PRINTS" id="PR00019">
    <property type="entry name" value="LEURICHRPT"/>
</dbReference>
<dbReference type="SMART" id="SM00365">
    <property type="entry name" value="LRR_SD22"/>
    <property type="match status" value="8"/>
</dbReference>
<reference evidence="8 9" key="1">
    <citation type="submission" date="2014-07" db="EMBL/GenBank/DDBJ databases">
        <title>Genomic and transcriptomic analysis on Apis cerana provide comprehensive insights into honey bee biology.</title>
        <authorList>
            <person name="Diao Q."/>
            <person name="Sun L."/>
            <person name="Zheng H."/>
            <person name="Zheng H."/>
            <person name="Xu S."/>
            <person name="Wang S."/>
            <person name="Zeng Z."/>
            <person name="Hu F."/>
            <person name="Su S."/>
            <person name="Wu J."/>
        </authorList>
    </citation>
    <scope>NUCLEOTIDE SEQUENCE [LARGE SCALE GENOMIC DNA]</scope>
    <source>
        <tissue evidence="8">Pupae without intestine</tissue>
    </source>
</reference>
<evidence type="ECO:0000256" key="4">
    <source>
        <dbReference type="ARBA" id="ARBA00023180"/>
    </source>
</evidence>
<dbReference type="EMBL" id="KZ288326">
    <property type="protein sequence ID" value="PBC27974.1"/>
    <property type="molecule type" value="Genomic_DNA"/>
</dbReference>
<feature type="domain" description="LRRCT" evidence="7">
    <location>
        <begin position="958"/>
        <end position="1000"/>
    </location>
</feature>
<evidence type="ECO:0000256" key="3">
    <source>
        <dbReference type="ARBA" id="ARBA00022737"/>
    </source>
</evidence>
<feature type="region of interest" description="Disordered" evidence="5">
    <location>
        <begin position="1395"/>
        <end position="1414"/>
    </location>
</feature>
<evidence type="ECO:0000313" key="9">
    <source>
        <dbReference type="Proteomes" id="UP000242457"/>
    </source>
</evidence>
<dbReference type="Pfam" id="PF13855">
    <property type="entry name" value="LRR_8"/>
    <property type="match status" value="6"/>
</dbReference>
<dbReference type="InterPro" id="IPR000483">
    <property type="entry name" value="Cys-rich_flank_reg_C"/>
</dbReference>
<name>A0A2A3E931_APICC</name>
<dbReference type="PANTHER" id="PTHR24366:SF96">
    <property type="entry name" value="LEUCINE RICH REPEAT CONTAINING 53"/>
    <property type="match status" value="1"/>
</dbReference>
<dbReference type="SMART" id="SM00082">
    <property type="entry name" value="LRRCT"/>
    <property type="match status" value="1"/>
</dbReference>
<dbReference type="PROSITE" id="PS51450">
    <property type="entry name" value="LRR"/>
    <property type="match status" value="2"/>
</dbReference>
<feature type="compositionally biased region" description="Polar residues" evidence="5">
    <location>
        <begin position="1395"/>
        <end position="1409"/>
    </location>
</feature>
<accession>A0A2A3E931</accession>
<dbReference type="SUPFAM" id="SSF52047">
    <property type="entry name" value="RNI-like"/>
    <property type="match status" value="2"/>
</dbReference>
<dbReference type="InterPro" id="IPR001611">
    <property type="entry name" value="Leu-rich_rpt"/>
</dbReference>
<dbReference type="PANTHER" id="PTHR24366">
    <property type="entry name" value="IG(IMMUNOGLOBULIN) AND LRR(LEUCINE RICH REPEAT) DOMAINS"/>
    <property type="match status" value="1"/>
</dbReference>
<evidence type="ECO:0000256" key="5">
    <source>
        <dbReference type="SAM" id="MobiDB-lite"/>
    </source>
</evidence>
<gene>
    <name evidence="8" type="ORF">APICC_06823</name>
</gene>
<dbReference type="GO" id="GO:0071944">
    <property type="term" value="C:cell periphery"/>
    <property type="evidence" value="ECO:0007669"/>
    <property type="project" value="UniProtKB-ARBA"/>
</dbReference>
<dbReference type="SMART" id="SM00369">
    <property type="entry name" value="LRR_TYP"/>
    <property type="match status" value="27"/>
</dbReference>
<feature type="compositionally biased region" description="Polar residues" evidence="5">
    <location>
        <begin position="1271"/>
        <end position="1284"/>
    </location>
</feature>
<dbReference type="Pfam" id="PF00560">
    <property type="entry name" value="LRR_1"/>
    <property type="match status" value="1"/>
</dbReference>
<dbReference type="SUPFAM" id="SSF52058">
    <property type="entry name" value="L domain-like"/>
    <property type="match status" value="2"/>
</dbReference>
<dbReference type="STRING" id="94128.A0A2A3E931"/>
<feature type="chain" id="PRO_5012720079" evidence="6">
    <location>
        <begin position="28"/>
        <end position="1541"/>
    </location>
</feature>
<feature type="signal peptide" evidence="6">
    <location>
        <begin position="1"/>
        <end position="27"/>
    </location>
</feature>
<keyword evidence="1" id="KW-0433">Leucine-rich repeat</keyword>
<evidence type="ECO:0000256" key="2">
    <source>
        <dbReference type="ARBA" id="ARBA00022729"/>
    </source>
</evidence>
<proteinExistence type="predicted"/>
<dbReference type="SMART" id="SM00364">
    <property type="entry name" value="LRR_BAC"/>
    <property type="match status" value="9"/>
</dbReference>
<keyword evidence="3" id="KW-0677">Repeat</keyword>
<sequence>MIKLPWGRGVFITGWFLTLLSFISVSAQLSSEYGCPTQERILPCRCSTRDMEIQIWQVSQCSHSELPKVLEGLKAVSHYLDRPVDELILENNNLPSLPGKVFASLRVLRLMLRNNRLERVSSGWLEGLHDSLLELFIVEPDLRSLPVDSLENLLGLEAVTLQSRVMKKLPRFSGLPKLRYLQINSPALLELAPRNFRDLANLEQFHVFGSPRLIRLEAGLFRGLLRLELMNITDCGIHWVHPRALIDLPELKEISLVGNSIVDAGMIGRACMDLPSLSLIRLDRNRINRLGEGAFTDLSVLSRLYLSRNYITEVFAGAFQRMPALKIVDLNHNLIHHIHPEFFPHRSGNALEEMWLINNDLSHVSELRSVMEALPKLKFLDVSHNQIEEIPFGSLRGHLTLERLHLDHNRVAFLQRETFTAMPALRELRLKNNSLSNLLEAPFWNLPALKVSGGMSKHLLISCDNRDILQFQGLDLSENYFRHIEPRLLANLPSLRRLDISGNAVGLVEPDSFLGTPLLEHINVSGNALSVLHPLTFNHLTNLYELDVGWNRMLEIVPGLPSNIEHLYMPMNRMVILPAISSQDLDLPLLRSLDLSANGIERILPGSLTDLPNLRKLNFGYNSLRLIEEGAFEGLSRLEQLDLRYNRIVTLHGRSFRPLRSLMDLSLRGNRLEVLRPDVFQENIRLQRIDLSRNNLAQIPHATFSNTRDLRELYASHNTLTELPGSLHGLTALQVLDLSFNKLNILSPETLSSLSALLELKLVRNRIRELREGAFDGLPQLTLIDLENNDLRIIERNAIRALPELQAIRLGKNRLQIIPSGAFTELPLLQSAELQENRIQEIASNAFINVPHLLFLNLSHNHLPSLDYIGLDSLRSLEVLDLSNNRLSRVSSNSLSSMEWLVELKMDNNRICTIQGSPFDKMPRLRVLSLRSNRMASVSEAAFKRLRSNIAVLDIDGNPLSCSCGMLWLRGWLQQASSEGPRCADGSLFKEIRLARQDCQRERQIDPIHPGCEAEMIDIAPYPVSSSIFGATEMVPLRMNLKESSTKKTPSNIQDNDYFYEYPDYQDNKNDTSNVTFTSTQLITTVPTSNEKTVQTTEKISTATNNTIPIKKITSMPPSPSSSGFTFFGVPLPSLNFNLWGNSRRKFERKDSSGRLERGRHRTFPPTEPEIHRGGFIPLPRGQGGFVPIVDPRLTYERQIRNETSKIQNSNATQEERKRWKSGNGTMAKVERTYLRTNKSKVGPKEREELSTVSVNESDLHWQINGVKKISSATNSTKDSSTASDEPHHEANGTSIEAYNGENLEMIRKAIKNEEKLQVEVASRIVWTTPKSALEATKDVLSKETSTEILKGEKHVYWDTEANEFQETSSLATNVRNESIDDSSAIITERSTFHSTFSENRKNSTSQASRETEASPLSAFLVPGGQIPSLIQNLRPLGRPTITKVPSPRIGLIAEPEKQKSMAEAVQRNLENEEEKLFGIDGSSNENAEVLEDNSFNWYFQHYNDTNLEPFVGVVYSGGEKTSVARWTLLSQIYLILYIFI</sequence>
<evidence type="ECO:0000313" key="8">
    <source>
        <dbReference type="EMBL" id="PBC27974.1"/>
    </source>
</evidence>
<keyword evidence="4" id="KW-0325">Glycoprotein</keyword>
<dbReference type="InterPro" id="IPR032675">
    <property type="entry name" value="LRR_dom_sf"/>
</dbReference>
<dbReference type="Proteomes" id="UP000242457">
    <property type="component" value="Unassembled WGS sequence"/>
</dbReference>
<evidence type="ECO:0000256" key="1">
    <source>
        <dbReference type="ARBA" id="ARBA00022614"/>
    </source>
</evidence>
<organism evidence="8 9">
    <name type="scientific">Apis cerana cerana</name>
    <name type="common">Oriental honeybee</name>
    <dbReference type="NCBI Taxonomy" id="94128"/>
    <lineage>
        <taxon>Eukaryota</taxon>
        <taxon>Metazoa</taxon>
        <taxon>Ecdysozoa</taxon>
        <taxon>Arthropoda</taxon>
        <taxon>Hexapoda</taxon>
        <taxon>Insecta</taxon>
        <taxon>Pterygota</taxon>
        <taxon>Neoptera</taxon>
        <taxon>Endopterygota</taxon>
        <taxon>Hymenoptera</taxon>
        <taxon>Apocrita</taxon>
        <taxon>Aculeata</taxon>
        <taxon>Apoidea</taxon>
        <taxon>Anthophila</taxon>
        <taxon>Apidae</taxon>
        <taxon>Apis</taxon>
    </lineage>
</organism>